<feature type="region of interest" description="Disordered" evidence="5">
    <location>
        <begin position="2308"/>
        <end position="2334"/>
    </location>
</feature>
<dbReference type="PROSITE" id="PS50297">
    <property type="entry name" value="ANK_REP_REGION"/>
    <property type="match status" value="3"/>
</dbReference>
<feature type="region of interest" description="Disordered" evidence="5">
    <location>
        <begin position="2261"/>
        <end position="2282"/>
    </location>
</feature>
<keyword evidence="1" id="KW-0677">Repeat</keyword>
<feature type="compositionally biased region" description="Basic and acidic residues" evidence="5">
    <location>
        <begin position="1886"/>
        <end position="1897"/>
    </location>
</feature>
<dbReference type="InterPro" id="IPR036770">
    <property type="entry name" value="Ankyrin_rpt-contain_sf"/>
</dbReference>
<dbReference type="InterPro" id="IPR002110">
    <property type="entry name" value="Ankyrin_rpt"/>
</dbReference>
<evidence type="ECO:0000256" key="2">
    <source>
        <dbReference type="ARBA" id="ARBA00023043"/>
    </source>
</evidence>
<organism evidence="7">
    <name type="scientific">Timema monikensis</name>
    <dbReference type="NCBI Taxonomy" id="170555"/>
    <lineage>
        <taxon>Eukaryota</taxon>
        <taxon>Metazoa</taxon>
        <taxon>Ecdysozoa</taxon>
        <taxon>Arthropoda</taxon>
        <taxon>Hexapoda</taxon>
        <taxon>Insecta</taxon>
        <taxon>Pterygota</taxon>
        <taxon>Neoptera</taxon>
        <taxon>Polyneoptera</taxon>
        <taxon>Phasmatodea</taxon>
        <taxon>Timematodea</taxon>
        <taxon>Timematoidea</taxon>
        <taxon>Timematidae</taxon>
        <taxon>Timema</taxon>
    </lineage>
</organism>
<feature type="region of interest" description="Disordered" evidence="5">
    <location>
        <begin position="633"/>
        <end position="665"/>
    </location>
</feature>
<feature type="coiled-coil region" evidence="4">
    <location>
        <begin position="2541"/>
        <end position="2582"/>
    </location>
</feature>
<evidence type="ECO:0000256" key="3">
    <source>
        <dbReference type="PROSITE-ProRule" id="PRU00023"/>
    </source>
</evidence>
<feature type="coiled-coil region" evidence="4">
    <location>
        <begin position="1776"/>
        <end position="1855"/>
    </location>
</feature>
<feature type="coiled-coil region" evidence="4">
    <location>
        <begin position="1585"/>
        <end position="1619"/>
    </location>
</feature>
<feature type="repeat" description="ANK" evidence="3">
    <location>
        <begin position="285"/>
        <end position="317"/>
    </location>
</feature>
<feature type="transmembrane region" description="Helical" evidence="6">
    <location>
        <begin position="15"/>
        <end position="35"/>
    </location>
</feature>
<keyword evidence="6" id="KW-1133">Transmembrane helix</keyword>
<feature type="coiled-coil region" evidence="4">
    <location>
        <begin position="2423"/>
        <end position="2450"/>
    </location>
</feature>
<feature type="compositionally biased region" description="Basic and acidic residues" evidence="5">
    <location>
        <begin position="636"/>
        <end position="646"/>
    </location>
</feature>
<keyword evidence="6" id="KW-0472">Membrane</keyword>
<feature type="compositionally biased region" description="Acidic residues" evidence="5">
    <location>
        <begin position="579"/>
        <end position="588"/>
    </location>
</feature>
<feature type="repeat" description="ANK" evidence="3">
    <location>
        <begin position="252"/>
        <end position="284"/>
    </location>
</feature>
<gene>
    <name evidence="7" type="ORF">TMSB3V08_LOCUS2976</name>
</gene>
<proteinExistence type="predicted"/>
<dbReference type="SUPFAM" id="SSF48403">
    <property type="entry name" value="Ankyrin repeat"/>
    <property type="match status" value="1"/>
</dbReference>
<keyword evidence="6" id="KW-0812">Transmembrane</keyword>
<dbReference type="EMBL" id="OB793105">
    <property type="protein sequence ID" value="CAD7426079.1"/>
    <property type="molecule type" value="Genomic_DNA"/>
</dbReference>
<accession>A0A7R9E2E7</accession>
<feature type="region of interest" description="Disordered" evidence="5">
    <location>
        <begin position="1011"/>
        <end position="1042"/>
    </location>
</feature>
<evidence type="ECO:0000256" key="6">
    <source>
        <dbReference type="SAM" id="Phobius"/>
    </source>
</evidence>
<feature type="region of interest" description="Disordered" evidence="5">
    <location>
        <begin position="1875"/>
        <end position="1897"/>
    </location>
</feature>
<feature type="compositionally biased region" description="Basic and acidic residues" evidence="5">
    <location>
        <begin position="593"/>
        <end position="606"/>
    </location>
</feature>
<reference evidence="7" key="1">
    <citation type="submission" date="2020-11" db="EMBL/GenBank/DDBJ databases">
        <authorList>
            <person name="Tran Van P."/>
        </authorList>
    </citation>
    <scope>NUCLEOTIDE SEQUENCE</scope>
</reference>
<feature type="region of interest" description="Disordered" evidence="5">
    <location>
        <begin position="1322"/>
        <end position="1344"/>
    </location>
</feature>
<feature type="transmembrane region" description="Helical" evidence="6">
    <location>
        <begin position="47"/>
        <end position="63"/>
    </location>
</feature>
<evidence type="ECO:0000256" key="5">
    <source>
        <dbReference type="SAM" id="MobiDB-lite"/>
    </source>
</evidence>
<evidence type="ECO:0000313" key="7">
    <source>
        <dbReference type="EMBL" id="CAD7426079.1"/>
    </source>
</evidence>
<feature type="coiled-coil region" evidence="4">
    <location>
        <begin position="1398"/>
        <end position="1432"/>
    </location>
</feature>
<feature type="coiled-coil region" evidence="4">
    <location>
        <begin position="2359"/>
        <end position="2386"/>
    </location>
</feature>
<feature type="repeat" description="ANK" evidence="3">
    <location>
        <begin position="217"/>
        <end position="249"/>
    </location>
</feature>
<evidence type="ECO:0000256" key="1">
    <source>
        <dbReference type="ARBA" id="ARBA00022737"/>
    </source>
</evidence>
<dbReference type="PANTHER" id="PTHR24171">
    <property type="entry name" value="ANKYRIN REPEAT DOMAIN-CONTAINING PROTEIN 39-RELATED"/>
    <property type="match status" value="1"/>
</dbReference>
<feature type="coiled-coil region" evidence="4">
    <location>
        <begin position="2066"/>
        <end position="2124"/>
    </location>
</feature>
<protein>
    <recommendedName>
        <fullName evidence="8">Ankyrin repeat domain-containing protein 26</fullName>
    </recommendedName>
</protein>
<dbReference type="Pfam" id="PF12796">
    <property type="entry name" value="Ank_2"/>
    <property type="match status" value="1"/>
</dbReference>
<dbReference type="SMART" id="SM00248">
    <property type="entry name" value="ANK"/>
    <property type="match status" value="4"/>
</dbReference>
<evidence type="ECO:0000256" key="4">
    <source>
        <dbReference type="SAM" id="Coils"/>
    </source>
</evidence>
<feature type="region of interest" description="Disordered" evidence="5">
    <location>
        <begin position="414"/>
        <end position="616"/>
    </location>
</feature>
<dbReference type="Gene3D" id="1.25.40.20">
    <property type="entry name" value="Ankyrin repeat-containing domain"/>
    <property type="match status" value="1"/>
</dbReference>
<keyword evidence="4" id="KW-0175">Coiled coil</keyword>
<dbReference type="PROSITE" id="PS50088">
    <property type="entry name" value="ANK_REPEAT"/>
    <property type="match status" value="3"/>
</dbReference>
<evidence type="ECO:0008006" key="8">
    <source>
        <dbReference type="Google" id="ProtNLM"/>
    </source>
</evidence>
<feature type="region of interest" description="Disordered" evidence="5">
    <location>
        <begin position="101"/>
        <end position="131"/>
    </location>
</feature>
<feature type="compositionally biased region" description="Basic and acidic residues" evidence="5">
    <location>
        <begin position="567"/>
        <end position="578"/>
    </location>
</feature>
<keyword evidence="2 3" id="KW-0040">ANK repeat</keyword>
<sequence>MTFHVECLLFVAVPFFQRSGVTCHLIGFWYIAALIRENAIKIAPLYLTYKIGIIIIIIIIIIIDNDDNGLLVCWRHDCAEFKQVSVTSMKKVLKFVTGRKDDKKDNVSSNLGPFSMELSVSPHPSTPSEDHTVGIEQGYGYKIDLSGKDKSITEVRLKPPKNGFSLHRPVVRGTEHGHTYSLSFHFYLHANAIECGQKETVNLMLERGADINTVDYGGNSGLHIAARHGFYEITSVLLKRGANFEDSNNDRLGEFPLHIATQSEHRDLVELLLRYGASVNVVDRDNRSPLMFASKCGNMALVQLFLEYGAQRSVLDSNDWTAEDYAMLAGHHDVAGELKSPSEAMVLPFLQKTVDMNKKVVNVSGIKSKDADNSDTWNDSQVSEPKLLSSISEIVSLSRRKCLKLDQFLLRSSEDDELSEGSESVHSPRVVTEEVQDSPRSCVIPPPCKPPRSWDLLQSGVMDDMSSEPRRRSLLTLGSLRSKRESFTESPSGADSPSQHLGQGDSPLVDQGDSEKWLSSRNPRNHRLEDDDDVGSVPNNDSPSTKYGEIQVKKTEECAPIAGPDGDALRIENSKSDSDSDWDSDDSLPLDTVDNKHCNGQTKEEPLPVEFELGKAPTSEKRGRFLLRTPSIDLSDDQHANGKDSFHQSNYSTSKKNQREELKNVSREDDLLIKKSSSVMGTLGRDGTMLGYDEVWECNTQFPVDPTLSMITSETQISLKDELEQALAQTSSSGENIENKRCSTEDWALGNTADSLNTRLGIESYLDEDKLIFPSPRFGQKMEETSDGSHKSTNGRKFESKSLDALHNSLEHSTKVSNTKLPRGVRRHCRQQSMSILPWSCREECHHKSPQPPPVPVFERPTIDSKRINAQLECYDEALRELAQVKIVKQRPFSLPPTRGPSELALSQPSNYGTMSLPGTNDFTRHEISQSTSVRKQGSLSLPRNMEPPGEFPGKELSHSAIVKKQGSLSLPRTCEIADQQSLDVSKEGYLSLPRSNELIDEAFKEIGKSSVKMKRGSRSLPRSTTPRDMDMHTDPVPAPCNKHLLRNRRRAESESEAVDRKSKGVSIKCLSFDFKLGLSKTNESNADNESVSTIASLPNSQIATSTSEPNGFTNSLNISTDGSLEKPIRKKRKILLAMRGLIAPNLRSFNNSAASEVSLEESFEEPPFWLSTDRSLERQATVIERIDIHPKSNSTMIGSPRTPELSMKLEESITEEEQVLSPSAEVLVPPYSEPVESEESGKMLKGLLTDAADELNNTVVSSKAAVEIPEMISTCVVIFLPTWSDMFEVKVLIRKCVSIYGHPPMSIKSNNIAGLTEERGCSCGADKSSSSQPSSSFTDFQEERKSPLRLIELEHKGSPPNLRDSPSDADSGTSLIEITPQHEYTLKTHHALLKSHLRAATAEKGRLEETAAELGEHAEKLKYELAEAREAAQSRDEVIALLQEQLTVLEGKYTASLDQLQRYKLRAGNLEQEVRHLKDVCRKIANDSRSNSSFSLKPFNTFKDTILTLRKTTLDRQVQNEEEKANMNETIQTREIEKANLEKVLAKKNISTTRPSIESKDKELEIQNRLKIVESERNCLHAKNEGLQAKILELEAILINMTENKEELMQQNTELNNRLNCDGAESRQEVSHWKELYESCMQKLQQLDWQRSNETQHMAASTAQALAYKEELKDILEKVDKLKEKDSTVWQHKIQEEVTNAVAMLRSEYNKVESILCRHNEMLEQLVSKLQADLDASSCKQTEIEGQLTRTQSELMEARQYTDELAHLREVAAVVDEMRVINSELREKLRKLEDTITIRDKELKEKTEHIIVSEQLLDRQAEALRELQELKLENEQLKDEIELKESEKKQTLQTNETQTVISGQVSSVILSPEYKAQESTEDDRTEEREAMSQNINDKELIEKLRKENEELQDLLDLKMDQLNQMVDKTNSLVRHNERMRAQLSGLKEKVVASVKLDKSTLTEENSIKKMEEKFKNTGSDSTLAEDIYNVSDRDSKVVQTQIETSQNDAKLEEEVTRLRVQNTCLTFNLKQVQDDLVRHEVELGKTLAALKDARDLASNAKLQENVKQRMQLKEMKAILIEQEEELVMMISQSSTAGDLSTLIKKLKKENALLSNSVDKLLTEQEEIEESELASINLTQEENSLFVQKSGSGEDVHKKNEEMKVNKVAPPVTIYMALGVPIMSRDPKHYVHINKDDNQIDINCCMYMDANNMPENKEIVSKSVEEKLTLKCKNSFDYESRDLTCRNTYIHSGDIICEKERRKNRESKEMSSPSDSLSDEVPSNVIEVQASVHHDGDVKDGFREEKPLIRSSSTSSSDLDMEMKGNDTQPGTFRIKSRPARDAATNTFSTQNFELQKELQLEREKSKKYQQSLKKLKAEVQTLKIKTGTESKKIINFETNLSAKENNSALAGLMNSPHFDQNVVEFQKQVNELEQKLNEENSKRFALEVQVNKMRYELQEKFHLERELANLQTHMEKEFVSRHELETLRCSYEAALSHAKKEAEMMARDTLNKKIYHINSFIDKQVEEQARLQHSTESQRTHALEDERSKLLSELARLQATLQAKEEGERELRERLAQEKHETRRRKLIEKSYSVNLAPTVTNSKEKELNSKGCMLSPIHRPITTSSLINPVMSPTLAMSVTTSTENALSNILKLELERSIRKHTELPDEQCSSTSPGTLSDDHMDILRKKYFLH</sequence>
<feature type="compositionally biased region" description="Polar residues" evidence="5">
    <location>
        <begin position="488"/>
        <end position="501"/>
    </location>
</feature>
<name>A0A7R9E2E7_9NEOP</name>